<dbReference type="InterPro" id="IPR002885">
    <property type="entry name" value="PPR_rpt"/>
</dbReference>
<organism evidence="4 5">
    <name type="scientific">Capsicum annuum</name>
    <name type="common">Capsicum pepper</name>
    <dbReference type="NCBI Taxonomy" id="4072"/>
    <lineage>
        <taxon>Eukaryota</taxon>
        <taxon>Viridiplantae</taxon>
        <taxon>Streptophyta</taxon>
        <taxon>Embryophyta</taxon>
        <taxon>Tracheophyta</taxon>
        <taxon>Spermatophyta</taxon>
        <taxon>Magnoliopsida</taxon>
        <taxon>eudicotyledons</taxon>
        <taxon>Gunneridae</taxon>
        <taxon>Pentapetalae</taxon>
        <taxon>asterids</taxon>
        <taxon>lamiids</taxon>
        <taxon>Solanales</taxon>
        <taxon>Solanaceae</taxon>
        <taxon>Solanoideae</taxon>
        <taxon>Capsiceae</taxon>
        <taxon>Capsicum</taxon>
    </lineage>
</organism>
<dbReference type="AlphaFoldDB" id="A0A2G2YQX5"/>
<evidence type="ECO:0000259" key="3">
    <source>
        <dbReference type="Pfam" id="PF06544"/>
    </source>
</evidence>
<dbReference type="PROSITE" id="PS51375">
    <property type="entry name" value="PPR"/>
    <property type="match status" value="1"/>
</dbReference>
<comment type="caution">
    <text evidence="4">The sequence shown here is derived from an EMBL/GenBank/DDBJ whole genome shotgun (WGS) entry which is preliminary data.</text>
</comment>
<dbReference type="CDD" id="cd24162">
    <property type="entry name" value="Prp3_C"/>
    <property type="match status" value="1"/>
</dbReference>
<keyword evidence="5" id="KW-1185">Reference proteome</keyword>
<dbReference type="GO" id="GO:0046540">
    <property type="term" value="C:U4/U6 x U5 tri-snRNP complex"/>
    <property type="evidence" value="ECO:0000318"/>
    <property type="project" value="GO_Central"/>
</dbReference>
<dbReference type="PANTHER" id="PTHR14212">
    <property type="entry name" value="U4/U6-ASSOCIATED RNA SPLICING FACTOR-RELATED"/>
    <property type="match status" value="1"/>
</dbReference>
<dbReference type="NCBIfam" id="TIGR00756">
    <property type="entry name" value="PPR"/>
    <property type="match status" value="1"/>
</dbReference>
<dbReference type="InterPro" id="IPR027104">
    <property type="entry name" value="Prp3"/>
</dbReference>
<dbReference type="GO" id="GO:0000398">
    <property type="term" value="P:mRNA splicing, via spliceosome"/>
    <property type="evidence" value="ECO:0000318"/>
    <property type="project" value="GO_Central"/>
</dbReference>
<dbReference type="STRING" id="4072.A0A2G2YQX5"/>
<dbReference type="Pfam" id="PF06544">
    <property type="entry name" value="Prp3_C"/>
    <property type="match status" value="1"/>
</dbReference>
<proteinExistence type="predicted"/>
<dbReference type="Gramene" id="PHT72139">
    <property type="protein sequence ID" value="PHT72139"/>
    <property type="gene ID" value="T459_22924"/>
</dbReference>
<protein>
    <recommendedName>
        <fullName evidence="3">Small nuclear ribonucleoprotein Prp3 C-terminal domain-containing protein</fullName>
    </recommendedName>
</protein>
<reference evidence="4 5" key="2">
    <citation type="journal article" date="2017" name="Genome Biol.">
        <title>New reference genome sequences of hot pepper reveal the massive evolution of plant disease-resistance genes by retroduplication.</title>
        <authorList>
            <person name="Kim S."/>
            <person name="Park J."/>
            <person name="Yeom S.I."/>
            <person name="Kim Y.M."/>
            <person name="Seo E."/>
            <person name="Kim K.T."/>
            <person name="Kim M.S."/>
            <person name="Lee J.M."/>
            <person name="Cheong K."/>
            <person name="Shin H.S."/>
            <person name="Kim S.B."/>
            <person name="Han K."/>
            <person name="Lee J."/>
            <person name="Park M."/>
            <person name="Lee H.A."/>
            <person name="Lee H.Y."/>
            <person name="Lee Y."/>
            <person name="Oh S."/>
            <person name="Lee J.H."/>
            <person name="Choi E."/>
            <person name="Choi E."/>
            <person name="Lee S.E."/>
            <person name="Jeon J."/>
            <person name="Kim H."/>
            <person name="Choi G."/>
            <person name="Song H."/>
            <person name="Lee J."/>
            <person name="Lee S.C."/>
            <person name="Kwon J.K."/>
            <person name="Lee H.Y."/>
            <person name="Koo N."/>
            <person name="Hong Y."/>
            <person name="Kim R.W."/>
            <person name="Kang W.H."/>
            <person name="Huh J.H."/>
            <person name="Kang B.C."/>
            <person name="Yang T.J."/>
            <person name="Lee Y.H."/>
            <person name="Bennetzen J.L."/>
            <person name="Choi D."/>
        </authorList>
    </citation>
    <scope>NUCLEOTIDE SEQUENCE [LARGE SCALE GENOMIC DNA]</scope>
    <source>
        <strain evidence="5">cv. CM334</strain>
    </source>
</reference>
<evidence type="ECO:0000313" key="5">
    <source>
        <dbReference type="Proteomes" id="UP000222542"/>
    </source>
</evidence>
<dbReference type="InterPro" id="IPR011990">
    <property type="entry name" value="TPR-like_helical_dom_sf"/>
</dbReference>
<evidence type="ECO:0000256" key="1">
    <source>
        <dbReference type="ARBA" id="ARBA00022737"/>
    </source>
</evidence>
<feature type="repeat" description="PPR" evidence="2">
    <location>
        <begin position="25"/>
        <end position="55"/>
    </location>
</feature>
<name>A0A2G2YQX5_CAPAN</name>
<dbReference type="EMBL" id="AYRZ02000009">
    <property type="protein sequence ID" value="PHT72139.1"/>
    <property type="molecule type" value="Genomic_DNA"/>
</dbReference>
<reference evidence="4 5" key="1">
    <citation type="journal article" date="2014" name="Nat. Genet.">
        <title>Genome sequence of the hot pepper provides insights into the evolution of pungency in Capsicum species.</title>
        <authorList>
            <person name="Kim S."/>
            <person name="Park M."/>
            <person name="Yeom S.I."/>
            <person name="Kim Y.M."/>
            <person name="Lee J.M."/>
            <person name="Lee H.A."/>
            <person name="Seo E."/>
            <person name="Choi J."/>
            <person name="Cheong K."/>
            <person name="Kim K.T."/>
            <person name="Jung K."/>
            <person name="Lee G.W."/>
            <person name="Oh S.K."/>
            <person name="Bae C."/>
            <person name="Kim S.B."/>
            <person name="Lee H.Y."/>
            <person name="Kim S.Y."/>
            <person name="Kim M.S."/>
            <person name="Kang B.C."/>
            <person name="Jo Y.D."/>
            <person name="Yang H.B."/>
            <person name="Jeong H.J."/>
            <person name="Kang W.H."/>
            <person name="Kwon J.K."/>
            <person name="Shin C."/>
            <person name="Lim J.Y."/>
            <person name="Park J.H."/>
            <person name="Huh J.H."/>
            <person name="Kim J.S."/>
            <person name="Kim B.D."/>
            <person name="Cohen O."/>
            <person name="Paran I."/>
            <person name="Suh M.C."/>
            <person name="Lee S.B."/>
            <person name="Kim Y.K."/>
            <person name="Shin Y."/>
            <person name="Noh S.J."/>
            <person name="Park J."/>
            <person name="Seo Y.S."/>
            <person name="Kwon S.Y."/>
            <person name="Kim H.A."/>
            <person name="Park J.M."/>
            <person name="Kim H.J."/>
            <person name="Choi S.B."/>
            <person name="Bosland P.W."/>
            <person name="Reeves G."/>
            <person name="Jo S.H."/>
            <person name="Lee B.W."/>
            <person name="Cho H.T."/>
            <person name="Choi H.S."/>
            <person name="Lee M.S."/>
            <person name="Yu Y."/>
            <person name="Do Choi Y."/>
            <person name="Park B.S."/>
            <person name="van Deynze A."/>
            <person name="Ashrafi H."/>
            <person name="Hill T."/>
            <person name="Kim W.T."/>
            <person name="Pai H.S."/>
            <person name="Ahn H.K."/>
            <person name="Yeam I."/>
            <person name="Giovannoni J.J."/>
            <person name="Rose J.K."/>
            <person name="Sorensen I."/>
            <person name="Lee S.J."/>
            <person name="Kim R.W."/>
            <person name="Choi I.Y."/>
            <person name="Choi B.S."/>
            <person name="Lim J.S."/>
            <person name="Lee Y.H."/>
            <person name="Choi D."/>
        </authorList>
    </citation>
    <scope>NUCLEOTIDE SEQUENCE [LARGE SCALE GENOMIC DNA]</scope>
    <source>
        <strain evidence="5">cv. CM334</strain>
    </source>
</reference>
<feature type="domain" description="Small nuclear ribonucleoprotein Prp3 C-terminal" evidence="3">
    <location>
        <begin position="169"/>
        <end position="233"/>
    </location>
</feature>
<dbReference type="PANTHER" id="PTHR14212:SF0">
    <property type="entry name" value="U4_U6 SMALL NUCLEAR RIBONUCLEOPROTEIN PRP3"/>
    <property type="match status" value="1"/>
</dbReference>
<dbReference type="Pfam" id="PF01535">
    <property type="entry name" value="PPR"/>
    <property type="match status" value="1"/>
</dbReference>
<keyword evidence="1" id="KW-0677">Repeat</keyword>
<evidence type="ECO:0000256" key="2">
    <source>
        <dbReference type="PROSITE-ProRule" id="PRU00708"/>
    </source>
</evidence>
<dbReference type="Gene3D" id="1.25.40.10">
    <property type="entry name" value="Tetratricopeptide repeat domain"/>
    <property type="match status" value="1"/>
</dbReference>
<gene>
    <name evidence="4" type="ORF">T459_22924</name>
</gene>
<sequence>MLSRYAKNERFCDVVDVYEVMPEKNVVSYNAVLSGYLGIGDFMSARKMFDEMVTLADLVTLAMKMGYSEDVVEGTAILNAFTRVGNFDRALRDAPLLRTGTYEDVVYGIVTNEQLRILQSSKWRSTATEREQAHIDKNIVRKLNPEEHREKKERKLFDDPNIAPETIVSVYKMNDLSHPQTRFKFNVNSQENYLTSCTVISEGISVIVVEGGKKSIKQYGKLILRRIDWVAAGKKEDDESYGGGFGLTLGSESHGDGNRVMDYFAWFGCIELWKVDMISNPKRREVHLGLVLKVDSQLYILSTYFVLTSPHGGPAFHAAGTGVFVRTSAKFKSFFNCISVEDDILITGQITMGRWDSDVDEDFCDPDYNISDEDDGFQEMNCLGKLILKKKLMRFKKRFHMKSTMKLNIEIEMKFGGFELFKQTCRDWDIKHRRQLYFSISDTVRVICSYKKNGCPFRILRSVVVVDGAHLSELCKGSFPSASILDGAVYESEKRYIVDLESGSCNCGRFQIDQVPCSYAIVILKSKHVKDFGPYCPEYYKPSTLVKTYEVPIISMPGKKD</sequence>
<accession>A0A2G2YQX5</accession>
<dbReference type="Proteomes" id="UP000222542">
    <property type="component" value="Unassembled WGS sequence"/>
</dbReference>
<dbReference type="InterPro" id="IPR010541">
    <property type="entry name" value="Prp3_C"/>
</dbReference>
<evidence type="ECO:0000313" key="4">
    <source>
        <dbReference type="EMBL" id="PHT72139.1"/>
    </source>
</evidence>